<feature type="transmembrane region" description="Helical" evidence="1">
    <location>
        <begin position="84"/>
        <end position="105"/>
    </location>
</feature>
<dbReference type="RefSeq" id="WP_346053325.1">
    <property type="nucleotide sequence ID" value="NZ_JAYGII010000057.1"/>
</dbReference>
<evidence type="ECO:0000313" key="3">
    <source>
        <dbReference type="Proteomes" id="UP001302316"/>
    </source>
</evidence>
<name>A0AAP6MKS1_9GAMM</name>
<dbReference type="Proteomes" id="UP001302316">
    <property type="component" value="Unassembled WGS sequence"/>
</dbReference>
<evidence type="ECO:0000313" key="2">
    <source>
        <dbReference type="EMBL" id="MEA5446789.1"/>
    </source>
</evidence>
<feature type="transmembrane region" description="Helical" evidence="1">
    <location>
        <begin position="51"/>
        <end position="72"/>
    </location>
</feature>
<dbReference type="EMBL" id="JAYGII010000057">
    <property type="protein sequence ID" value="MEA5446789.1"/>
    <property type="molecule type" value="Genomic_DNA"/>
</dbReference>
<reference evidence="2 3" key="1">
    <citation type="submission" date="2023-12" db="EMBL/GenBank/DDBJ databases">
        <title>Whole-genome sequencing of halo(alkali)philic microorganisms from hypersaline lakes.</title>
        <authorList>
            <person name="Sorokin D.Y."/>
            <person name="Merkel A.Y."/>
            <person name="Messina E."/>
            <person name="Yakimov M."/>
        </authorList>
    </citation>
    <scope>NUCLEOTIDE SEQUENCE [LARGE SCALE GENOMIC DNA]</scope>
    <source>
        <strain evidence="2 3">AB-CW1</strain>
    </source>
</reference>
<keyword evidence="1" id="KW-0472">Membrane</keyword>
<gene>
    <name evidence="2" type="ORF">VCB98_13260</name>
</gene>
<keyword evidence="1" id="KW-1133">Transmembrane helix</keyword>
<keyword evidence="1" id="KW-0812">Transmembrane</keyword>
<dbReference type="AlphaFoldDB" id="A0AAP6MKS1"/>
<protein>
    <submittedName>
        <fullName evidence="2">Uncharacterized protein</fullName>
    </submittedName>
</protein>
<evidence type="ECO:0000256" key="1">
    <source>
        <dbReference type="SAM" id="Phobius"/>
    </source>
</evidence>
<sequence>MATRDVGAKQLAMYADNPVRYCNLRGQVEGRGSAGANDDDRTVKTDFLRRVLFGLALAGALIALIALHDFIALTDIQVLGVDDLATLGLMVAGLAMLVGGIWWGLKRGGLHRKRELCERFELDPDQHRLIAASIMGNTGRQFRADDLMAVPHAVFLRKGASKSYHVALLLSRPYSGKVHDSDLFRLTLHMGIIRRVMGVRTVTGSIRYAGKLVKVAYSDSLYNSLRNLAAEYRESVKRWWPENRMSLRHRQRVAAGKAVGANTKDWPDDYFM</sequence>
<proteinExistence type="predicted"/>
<comment type="caution">
    <text evidence="2">The sequence shown here is derived from an EMBL/GenBank/DDBJ whole genome shotgun (WGS) entry which is preliminary data.</text>
</comment>
<organism evidence="2 3">
    <name type="scientific">Natronospira elongata</name>
    <dbReference type="NCBI Taxonomy" id="3110268"/>
    <lineage>
        <taxon>Bacteria</taxon>
        <taxon>Pseudomonadati</taxon>
        <taxon>Pseudomonadota</taxon>
        <taxon>Gammaproteobacteria</taxon>
        <taxon>Natronospirales</taxon>
        <taxon>Natronospiraceae</taxon>
        <taxon>Natronospira</taxon>
    </lineage>
</organism>
<keyword evidence="3" id="KW-1185">Reference proteome</keyword>
<accession>A0AAP6MKS1</accession>